<dbReference type="InterPro" id="IPR036388">
    <property type="entry name" value="WH-like_DNA-bd_sf"/>
</dbReference>
<dbReference type="Proteomes" id="UP000317977">
    <property type="component" value="Unassembled WGS sequence"/>
</dbReference>
<comment type="caution">
    <text evidence="1">The sequence shown here is derived from an EMBL/GenBank/DDBJ whole genome shotgun (WGS) entry which is preliminary data.</text>
</comment>
<name>A0A5C6EXL8_9BACT</name>
<reference evidence="1 2" key="1">
    <citation type="submission" date="2019-02" db="EMBL/GenBank/DDBJ databases">
        <title>Deep-cultivation of Planctomycetes and their phenomic and genomic characterization uncovers novel biology.</title>
        <authorList>
            <person name="Wiegand S."/>
            <person name="Jogler M."/>
            <person name="Boedeker C."/>
            <person name="Pinto D."/>
            <person name="Vollmers J."/>
            <person name="Rivas-Marin E."/>
            <person name="Kohn T."/>
            <person name="Peeters S.H."/>
            <person name="Heuer A."/>
            <person name="Rast P."/>
            <person name="Oberbeckmann S."/>
            <person name="Bunk B."/>
            <person name="Jeske O."/>
            <person name="Meyerdierks A."/>
            <person name="Storesund J.E."/>
            <person name="Kallscheuer N."/>
            <person name="Luecker S."/>
            <person name="Lage O.M."/>
            <person name="Pohl T."/>
            <person name="Merkel B.J."/>
            <person name="Hornburger P."/>
            <person name="Mueller R.-W."/>
            <person name="Bruemmer F."/>
            <person name="Labrenz M."/>
            <person name="Spormann A.M."/>
            <person name="Op Den Camp H."/>
            <person name="Overmann J."/>
            <person name="Amann R."/>
            <person name="Jetten M.S.M."/>
            <person name="Mascher T."/>
            <person name="Medema M.H."/>
            <person name="Devos D.P."/>
            <person name="Kaster A.-K."/>
            <person name="Ovreas L."/>
            <person name="Rohde M."/>
            <person name="Galperin M.Y."/>
            <person name="Jogler C."/>
        </authorList>
    </citation>
    <scope>NUCLEOTIDE SEQUENCE [LARGE SCALE GENOMIC DNA]</scope>
    <source>
        <strain evidence="1 2">Poly59</strain>
    </source>
</reference>
<evidence type="ECO:0000313" key="1">
    <source>
        <dbReference type="EMBL" id="TWU51961.1"/>
    </source>
</evidence>
<keyword evidence="2" id="KW-1185">Reference proteome</keyword>
<accession>A0A5C6EXL8</accession>
<dbReference type="EMBL" id="SJPX01000003">
    <property type="protein sequence ID" value="TWU51961.1"/>
    <property type="molecule type" value="Genomic_DNA"/>
</dbReference>
<dbReference type="AlphaFoldDB" id="A0A5C6EXL8"/>
<dbReference type="InterPro" id="IPR036390">
    <property type="entry name" value="WH_DNA-bd_sf"/>
</dbReference>
<gene>
    <name evidence="1" type="ORF">Poly59_35580</name>
</gene>
<dbReference type="SUPFAM" id="SSF46785">
    <property type="entry name" value="Winged helix' DNA-binding domain"/>
    <property type="match status" value="1"/>
</dbReference>
<dbReference type="RefSeq" id="WP_146535201.1">
    <property type="nucleotide sequence ID" value="NZ_SJPX01000003.1"/>
</dbReference>
<organism evidence="1 2">
    <name type="scientific">Rubripirellula reticaptiva</name>
    <dbReference type="NCBI Taxonomy" id="2528013"/>
    <lineage>
        <taxon>Bacteria</taxon>
        <taxon>Pseudomonadati</taxon>
        <taxon>Planctomycetota</taxon>
        <taxon>Planctomycetia</taxon>
        <taxon>Pirellulales</taxon>
        <taxon>Pirellulaceae</taxon>
        <taxon>Rubripirellula</taxon>
    </lineage>
</organism>
<evidence type="ECO:0000313" key="2">
    <source>
        <dbReference type="Proteomes" id="UP000317977"/>
    </source>
</evidence>
<protein>
    <submittedName>
        <fullName evidence="1">Uncharacterized protein</fullName>
    </submittedName>
</protein>
<sequence length="118" mass="13407">MATEPTVDVLLDRFSQEAMSVFYPFLIVSVVDRNGSASREQIAGEISKLTRGAFSCEPASHNRQVSRLEKTFRLIEPVNNEKNRTLVQYRLTAKGKRLYAESLEQVVHPLRNVLKSLD</sequence>
<proteinExistence type="predicted"/>
<dbReference type="Gene3D" id="1.10.10.10">
    <property type="entry name" value="Winged helix-like DNA-binding domain superfamily/Winged helix DNA-binding domain"/>
    <property type="match status" value="1"/>
</dbReference>